<accession>A0A554JBF3</accession>
<organism evidence="2 3">
    <name type="scientific">Candidatus Berkelbacteria bacterium Gr01-1014_85</name>
    <dbReference type="NCBI Taxonomy" id="2017150"/>
    <lineage>
        <taxon>Bacteria</taxon>
        <taxon>Candidatus Berkelbacteria</taxon>
    </lineage>
</organism>
<dbReference type="AlphaFoldDB" id="A0A554JBF3"/>
<reference evidence="2 3" key="1">
    <citation type="submission" date="2017-08" db="EMBL/GenBank/DDBJ databases">
        <title>Mechanisms for carbon and nitrogen cycling indicate functional differentiation within the Candidate Phyla Radiation.</title>
        <authorList>
            <person name="Danczak R.E."/>
            <person name="Johnston M.D."/>
            <person name="Kenah C."/>
            <person name="Slattery M."/>
            <person name="Wrighton K.C."/>
            <person name="Wilkins M.J."/>
        </authorList>
    </citation>
    <scope>NUCLEOTIDE SEQUENCE [LARGE SCALE GENOMIC DNA]</scope>
    <source>
        <strain evidence="2">Gr01-1014_85</strain>
    </source>
</reference>
<comment type="caution">
    <text evidence="2">The sequence shown here is derived from an EMBL/GenBank/DDBJ whole genome shotgun (WGS) entry which is preliminary data.</text>
</comment>
<proteinExistence type="predicted"/>
<dbReference type="Proteomes" id="UP000316253">
    <property type="component" value="Unassembled WGS sequence"/>
</dbReference>
<dbReference type="GO" id="GO:0016740">
    <property type="term" value="F:transferase activity"/>
    <property type="evidence" value="ECO:0007669"/>
    <property type="project" value="UniProtKB-KW"/>
</dbReference>
<keyword evidence="1" id="KW-1133">Transmembrane helix</keyword>
<keyword evidence="1" id="KW-0812">Transmembrane</keyword>
<keyword evidence="2" id="KW-0808">Transferase</keyword>
<protein>
    <submittedName>
        <fullName evidence="2">Glycosyl transferase</fullName>
    </submittedName>
</protein>
<feature type="transmembrane region" description="Helical" evidence="1">
    <location>
        <begin position="166"/>
        <end position="182"/>
    </location>
</feature>
<feature type="transmembrane region" description="Helical" evidence="1">
    <location>
        <begin position="138"/>
        <end position="160"/>
    </location>
</feature>
<evidence type="ECO:0000313" key="3">
    <source>
        <dbReference type="Proteomes" id="UP000316253"/>
    </source>
</evidence>
<sequence>MGMSDPIMLWLGNYDRYNQLTKRWTGLDLNVVDQGNYLAWQLDLKKLPTIGANGTIFRAELFKTAKIGDYLFDIEVLYQYLNKRPAKFAKVKVGIVHAYCNTTAAFKRKQQRRIQDFNFYERTGQRQFWSSNLNYRGLAKFILCTVTVLPLLYQVMIGYRRVADRAWWYHPIACWITLWIYASNRIGLRFKTPAIADRQNWRQGA</sequence>
<gene>
    <name evidence="2" type="ORF">CEO22_412</name>
</gene>
<evidence type="ECO:0000256" key="1">
    <source>
        <dbReference type="SAM" id="Phobius"/>
    </source>
</evidence>
<keyword evidence="1" id="KW-0472">Membrane</keyword>
<name>A0A554JBF3_9BACT</name>
<dbReference type="EMBL" id="VMFD01000034">
    <property type="protein sequence ID" value="TSC65638.1"/>
    <property type="molecule type" value="Genomic_DNA"/>
</dbReference>
<evidence type="ECO:0000313" key="2">
    <source>
        <dbReference type="EMBL" id="TSC65638.1"/>
    </source>
</evidence>